<proteinExistence type="predicted"/>
<dbReference type="Proteomes" id="UP000011885">
    <property type="component" value="Unassembled WGS sequence"/>
</dbReference>
<protein>
    <submittedName>
        <fullName evidence="1">Uncharacterized protein</fullName>
    </submittedName>
</protein>
<evidence type="ECO:0000313" key="2">
    <source>
        <dbReference type="Proteomes" id="UP000011885"/>
    </source>
</evidence>
<name>M5UK81_9BACT</name>
<organism evidence="1 2">
    <name type="scientific">Rhodopirellula sallentina SM41</name>
    <dbReference type="NCBI Taxonomy" id="1263870"/>
    <lineage>
        <taxon>Bacteria</taxon>
        <taxon>Pseudomonadati</taxon>
        <taxon>Planctomycetota</taxon>
        <taxon>Planctomycetia</taxon>
        <taxon>Pirellulales</taxon>
        <taxon>Pirellulaceae</taxon>
        <taxon>Rhodopirellula</taxon>
    </lineage>
</organism>
<dbReference type="EMBL" id="ANOH01000030">
    <property type="protein sequence ID" value="EMI58251.1"/>
    <property type="molecule type" value="Genomic_DNA"/>
</dbReference>
<accession>M5UK81</accession>
<evidence type="ECO:0000313" key="1">
    <source>
        <dbReference type="EMBL" id="EMI58251.1"/>
    </source>
</evidence>
<sequence length="78" mass="8832">MLRLLGSDLGPPQHQSCDLDREICSNALRGANMPTRNRAFVVVVKPLSKFNTLLTYGIPVAWPRRCKRRLCRFCGCDV</sequence>
<dbReference type="PATRIC" id="fig|1263870.3.peg.352"/>
<comment type="caution">
    <text evidence="1">The sequence shown here is derived from an EMBL/GenBank/DDBJ whole genome shotgun (WGS) entry which is preliminary data.</text>
</comment>
<gene>
    <name evidence="1" type="ORF">RSSM_00321</name>
</gene>
<dbReference type="AlphaFoldDB" id="M5UK81"/>
<reference evidence="1 2" key="1">
    <citation type="journal article" date="2013" name="Mar. Genomics">
        <title>Expression of sulfatases in Rhodopirellula baltica and the diversity of sulfatases in the genus Rhodopirellula.</title>
        <authorList>
            <person name="Wegner C.E."/>
            <person name="Richter-Heitmann T."/>
            <person name="Klindworth A."/>
            <person name="Klockow C."/>
            <person name="Richter M."/>
            <person name="Achstetter T."/>
            <person name="Glockner F.O."/>
            <person name="Harder J."/>
        </authorList>
    </citation>
    <scope>NUCLEOTIDE SEQUENCE [LARGE SCALE GENOMIC DNA]</scope>
    <source>
        <strain evidence="1 2">SM41</strain>
    </source>
</reference>
<keyword evidence="2" id="KW-1185">Reference proteome</keyword>